<organism evidence="1 2">
    <name type="scientific">Phaseolus coccineus</name>
    <name type="common">Scarlet runner bean</name>
    <name type="synonym">Phaseolus multiflorus</name>
    <dbReference type="NCBI Taxonomy" id="3886"/>
    <lineage>
        <taxon>Eukaryota</taxon>
        <taxon>Viridiplantae</taxon>
        <taxon>Streptophyta</taxon>
        <taxon>Embryophyta</taxon>
        <taxon>Tracheophyta</taxon>
        <taxon>Spermatophyta</taxon>
        <taxon>Magnoliopsida</taxon>
        <taxon>eudicotyledons</taxon>
        <taxon>Gunneridae</taxon>
        <taxon>Pentapetalae</taxon>
        <taxon>rosids</taxon>
        <taxon>fabids</taxon>
        <taxon>Fabales</taxon>
        <taxon>Fabaceae</taxon>
        <taxon>Papilionoideae</taxon>
        <taxon>50 kb inversion clade</taxon>
        <taxon>NPAAA clade</taxon>
        <taxon>indigoferoid/millettioid clade</taxon>
        <taxon>Phaseoleae</taxon>
        <taxon>Phaseolus</taxon>
    </lineage>
</organism>
<dbReference type="EMBL" id="JAYMYR010000008">
    <property type="protein sequence ID" value="KAK7346621.1"/>
    <property type="molecule type" value="Genomic_DNA"/>
</dbReference>
<proteinExistence type="predicted"/>
<gene>
    <name evidence="1" type="ORF">VNO80_21144</name>
</gene>
<reference evidence="1 2" key="1">
    <citation type="submission" date="2024-01" db="EMBL/GenBank/DDBJ databases">
        <title>The genomes of 5 underutilized Papilionoideae crops provide insights into root nodulation and disease resistanc.</title>
        <authorList>
            <person name="Jiang F."/>
        </authorList>
    </citation>
    <scope>NUCLEOTIDE SEQUENCE [LARGE SCALE GENOMIC DNA]</scope>
    <source>
        <strain evidence="1">JINMINGXINNONG_FW02</strain>
        <tissue evidence="1">Leaves</tissue>
    </source>
</reference>
<evidence type="ECO:0000313" key="2">
    <source>
        <dbReference type="Proteomes" id="UP001374584"/>
    </source>
</evidence>
<dbReference type="AlphaFoldDB" id="A0AAN9M2H2"/>
<evidence type="ECO:0000313" key="1">
    <source>
        <dbReference type="EMBL" id="KAK7346621.1"/>
    </source>
</evidence>
<protein>
    <submittedName>
        <fullName evidence="1">Uncharacterized protein</fullName>
    </submittedName>
</protein>
<accession>A0AAN9M2H2</accession>
<name>A0AAN9M2H2_PHACN</name>
<sequence>MNIQRLGRKNISSRILISQWMLILATLDKFFMLCMKCVQSRHWHMLQHMLLLQGISSLAHTRVSQRQPNRFLYKVSVLDVPKESCPATHSCLTQHRSRHHLLHVIKGYGGAVEDCLGSVESSLDAKGRSESEAKNSGFVAGLLDKLQGQYKNSSDDLG</sequence>
<keyword evidence="2" id="KW-1185">Reference proteome</keyword>
<comment type="caution">
    <text evidence="1">The sequence shown here is derived from an EMBL/GenBank/DDBJ whole genome shotgun (WGS) entry which is preliminary data.</text>
</comment>
<dbReference type="Proteomes" id="UP001374584">
    <property type="component" value="Unassembled WGS sequence"/>
</dbReference>